<name>A0A382U1G3_9ZZZZ</name>
<organism evidence="1">
    <name type="scientific">marine metagenome</name>
    <dbReference type="NCBI Taxonomy" id="408172"/>
    <lineage>
        <taxon>unclassified sequences</taxon>
        <taxon>metagenomes</taxon>
        <taxon>ecological metagenomes</taxon>
    </lineage>
</organism>
<dbReference type="EMBL" id="UINC01140431">
    <property type="protein sequence ID" value="SVD27571.1"/>
    <property type="molecule type" value="Genomic_DNA"/>
</dbReference>
<accession>A0A382U1G3</accession>
<evidence type="ECO:0008006" key="2">
    <source>
        <dbReference type="Google" id="ProtNLM"/>
    </source>
</evidence>
<evidence type="ECO:0000313" key="1">
    <source>
        <dbReference type="EMBL" id="SVD27571.1"/>
    </source>
</evidence>
<proteinExistence type="predicted"/>
<reference evidence="1" key="1">
    <citation type="submission" date="2018-05" db="EMBL/GenBank/DDBJ databases">
        <authorList>
            <person name="Lanie J.A."/>
            <person name="Ng W.-L."/>
            <person name="Kazmierczak K.M."/>
            <person name="Andrzejewski T.M."/>
            <person name="Davidsen T.M."/>
            <person name="Wayne K.J."/>
            <person name="Tettelin H."/>
            <person name="Glass J.I."/>
            <person name="Rusch D."/>
            <person name="Podicherti R."/>
            <person name="Tsui H.-C.T."/>
            <person name="Winkler M.E."/>
        </authorList>
    </citation>
    <scope>NUCLEOTIDE SEQUENCE</scope>
</reference>
<gene>
    <name evidence="1" type="ORF">METZ01_LOCUS380425</name>
</gene>
<protein>
    <recommendedName>
        <fullName evidence="2">Outer membrane protein beta-barrel domain-containing protein</fullName>
    </recommendedName>
</protein>
<dbReference type="AlphaFoldDB" id="A0A382U1G3"/>
<sequence length="195" mass="22518">MKKLILLLSLSYCFTQNAELKVNKKGLGFEFHTMPQAYTITDVSDASGYGIFIPLEYGQFFIEPYFSRYQIINSYKTGTTTYEYLDRSTTYGIGLFLMKMSSNNKSKLYYGLRWSKEDFINEEPSTSSSGGKIVTEAQPTLISPTIGVEYAFFENFSFGGEVNFHMMDYERTIDDDTYGVKFQALMPRFLVRLYF</sequence>